<dbReference type="AlphaFoldDB" id="A0A6M4H837"/>
<keyword evidence="1" id="KW-0732">Signal</keyword>
<evidence type="ECO:0000313" key="3">
    <source>
        <dbReference type="Proteomes" id="UP000503096"/>
    </source>
</evidence>
<feature type="signal peptide" evidence="1">
    <location>
        <begin position="1"/>
        <end position="20"/>
    </location>
</feature>
<sequence length="296" mass="32685">MRTTLLAALLIGTAMVPAVAADAEHVQAVEAWRTRVEKSLRQDNGWLTLAGRYVMKPGVNTFGTGASNAIVLPKGLGPERIGTIEVTPGKVTMKLAPGVTMTKDGVAFTEREMGTKTDNRDWVALGRATMHVIERDGKYILRLADNQSKVRESFGGRVWYAVDETYRVKAKFVPYAPGKKVPIVNVLDEVSDEPSPGYLEFTLNGKTQRLDVVGDDEGLFTIFRDDTAGKTTYRPGRFLYVEKKPAPNTEFMLDLNRAYNPPCAFSEFTTCPLPPEQNILKVRVEAGEKYPPKKAG</sequence>
<feature type="chain" id="PRO_5026991785" description="DUF1684 domain-containing protein" evidence="1">
    <location>
        <begin position="21"/>
        <end position="296"/>
    </location>
</feature>
<dbReference type="RefSeq" id="WP_171163290.1">
    <property type="nucleotide sequence ID" value="NZ_CP053073.1"/>
</dbReference>
<dbReference type="PANTHER" id="PTHR41913:SF1">
    <property type="entry name" value="DUF1684 DOMAIN-CONTAINING PROTEIN"/>
    <property type="match status" value="1"/>
</dbReference>
<dbReference type="KEGG" id="upl:DSM104440_02566"/>
<dbReference type="Proteomes" id="UP000503096">
    <property type="component" value="Chromosome"/>
</dbReference>
<gene>
    <name evidence="2" type="ORF">DSM104440_02566</name>
</gene>
<proteinExistence type="predicted"/>
<dbReference type="PANTHER" id="PTHR41913">
    <property type="entry name" value="DUF1684 DOMAIN-CONTAINING PROTEIN"/>
    <property type="match status" value="1"/>
</dbReference>
<keyword evidence="3" id="KW-1185">Reference proteome</keyword>
<evidence type="ECO:0008006" key="4">
    <source>
        <dbReference type="Google" id="ProtNLM"/>
    </source>
</evidence>
<name>A0A6M4H837_9PROT</name>
<evidence type="ECO:0000313" key="2">
    <source>
        <dbReference type="EMBL" id="QJR15740.1"/>
    </source>
</evidence>
<accession>A0A6M4H837</accession>
<dbReference type="Pfam" id="PF07920">
    <property type="entry name" value="DUF1684"/>
    <property type="match status" value="1"/>
</dbReference>
<dbReference type="InParanoid" id="A0A6M4H837"/>
<dbReference type="InterPro" id="IPR012467">
    <property type="entry name" value="DUF1684"/>
</dbReference>
<dbReference type="EMBL" id="CP053073">
    <property type="protein sequence ID" value="QJR15740.1"/>
    <property type="molecule type" value="Genomic_DNA"/>
</dbReference>
<reference evidence="2 3" key="1">
    <citation type="submission" date="2020-04" db="EMBL/GenBank/DDBJ databases">
        <title>Usitatibacter rugosus gen. nov., sp. nov. and Usitatibacter palustris sp. nov., novel members of Usitatibacteraceae fam. nov. within the order Nitrosomonadales isolated from soil.</title>
        <authorList>
            <person name="Huber K.J."/>
            <person name="Neumann-Schaal M."/>
            <person name="Geppert A."/>
            <person name="Luckner M."/>
            <person name="Wanner G."/>
            <person name="Overmann J."/>
        </authorList>
    </citation>
    <scope>NUCLEOTIDE SEQUENCE [LARGE SCALE GENOMIC DNA]</scope>
    <source>
        <strain evidence="2 3">Swamp67</strain>
    </source>
</reference>
<evidence type="ECO:0000256" key="1">
    <source>
        <dbReference type="SAM" id="SignalP"/>
    </source>
</evidence>
<organism evidence="2 3">
    <name type="scientific">Usitatibacter palustris</name>
    <dbReference type="NCBI Taxonomy" id="2732487"/>
    <lineage>
        <taxon>Bacteria</taxon>
        <taxon>Pseudomonadati</taxon>
        <taxon>Pseudomonadota</taxon>
        <taxon>Betaproteobacteria</taxon>
        <taxon>Nitrosomonadales</taxon>
        <taxon>Usitatibacteraceae</taxon>
        <taxon>Usitatibacter</taxon>
    </lineage>
</organism>
<protein>
    <recommendedName>
        <fullName evidence="4">DUF1684 domain-containing protein</fullName>
    </recommendedName>
</protein>